<dbReference type="RefSeq" id="WP_130610618.1">
    <property type="nucleotide sequence ID" value="NZ_AP019368.1"/>
</dbReference>
<accession>A0A4P2VP25</accession>
<name>A0A4P2VP25_FLUSA</name>
<evidence type="ECO:0000313" key="1">
    <source>
        <dbReference type="EMBL" id="BBH53880.1"/>
    </source>
</evidence>
<dbReference type="EMBL" id="AP019368">
    <property type="protein sequence ID" value="BBH53880.1"/>
    <property type="molecule type" value="Genomic_DNA"/>
</dbReference>
<keyword evidence="1" id="KW-0808">Transferase</keyword>
<organism evidence="1 2">
    <name type="scientific">Fluviispira sanaruensis</name>
    <dbReference type="NCBI Taxonomy" id="2493639"/>
    <lineage>
        <taxon>Bacteria</taxon>
        <taxon>Pseudomonadati</taxon>
        <taxon>Bdellovibrionota</taxon>
        <taxon>Oligoflexia</taxon>
        <taxon>Silvanigrellales</taxon>
        <taxon>Silvanigrellaceae</taxon>
        <taxon>Fluviispira</taxon>
    </lineage>
</organism>
<keyword evidence="1" id="KW-0489">Methyltransferase</keyword>
<dbReference type="GO" id="GO:0032259">
    <property type="term" value="P:methylation"/>
    <property type="evidence" value="ECO:0007669"/>
    <property type="project" value="UniProtKB-KW"/>
</dbReference>
<proteinExistence type="predicted"/>
<dbReference type="SUPFAM" id="SSF53335">
    <property type="entry name" value="S-adenosyl-L-methionine-dependent methyltransferases"/>
    <property type="match status" value="1"/>
</dbReference>
<sequence length="301" mass="34748">MKFLDRACPICYVDTESRVWAPENFDFSKLGEYAFASRKTPEYMHYRLHHCQCCHVLYSSPIPESNYIAHTYHEAAFDSKEEADRASLTYAKLLPTISNEIKQINSALDIGTGEGSFLERLLDFGFKEVKGIEPSTAAIQAARPRVKQNIIHSFFNKESFAKDSFDLITCFQTLEHLENPKDFVESIYNILRAGGCFYTVCHNYKAFSTKILGLKSPIFDIEHMQLFSPKGMRVLLTKCGYENISIQPIFNSYPLYYWIKLFPMPIFLKKILLNKIFSPLFKKIIIKIPAGNFYALAYKKK</sequence>
<dbReference type="Pfam" id="PF13489">
    <property type="entry name" value="Methyltransf_23"/>
    <property type="match status" value="1"/>
</dbReference>
<dbReference type="Gene3D" id="3.40.50.150">
    <property type="entry name" value="Vaccinia Virus protein VP39"/>
    <property type="match status" value="1"/>
</dbReference>
<dbReference type="InterPro" id="IPR029063">
    <property type="entry name" value="SAM-dependent_MTases_sf"/>
</dbReference>
<protein>
    <submittedName>
        <fullName evidence="1">Class I SAM-dependent methyltransferase</fullName>
    </submittedName>
</protein>
<dbReference type="AlphaFoldDB" id="A0A4P2VP25"/>
<evidence type="ECO:0000313" key="2">
    <source>
        <dbReference type="Proteomes" id="UP000291236"/>
    </source>
</evidence>
<gene>
    <name evidence="1" type="ORF">JCM31447_23330</name>
</gene>
<dbReference type="Proteomes" id="UP000291236">
    <property type="component" value="Chromosome"/>
</dbReference>
<dbReference type="GO" id="GO:0008168">
    <property type="term" value="F:methyltransferase activity"/>
    <property type="evidence" value="ECO:0007669"/>
    <property type="project" value="UniProtKB-KW"/>
</dbReference>
<reference evidence="1 2" key="1">
    <citation type="submission" date="2018-12" db="EMBL/GenBank/DDBJ databases">
        <title>Rubrispira sanarue gen. nov., sp., nov., a member of the order Silvanigrellales, isolated from a brackish lake in Hamamatsu Japan.</title>
        <authorList>
            <person name="Maejima Y."/>
            <person name="Iino T."/>
            <person name="Muraguchi Y."/>
            <person name="Fukuda K."/>
            <person name="Nojiri H."/>
            <person name="Ohkuma M."/>
            <person name="Moriuchi R."/>
            <person name="Dohra H."/>
            <person name="Kimbara K."/>
            <person name="Shintani M."/>
        </authorList>
    </citation>
    <scope>NUCLEOTIDE SEQUENCE [LARGE SCALE GENOMIC DNA]</scope>
    <source>
        <strain evidence="1 2">RF1110005</strain>
    </source>
</reference>
<dbReference type="PANTHER" id="PTHR43861:SF6">
    <property type="entry name" value="METHYLTRANSFERASE TYPE 11"/>
    <property type="match status" value="1"/>
</dbReference>
<dbReference type="OrthoDB" id="7342932at2"/>
<dbReference type="CDD" id="cd02440">
    <property type="entry name" value="AdoMet_MTases"/>
    <property type="match status" value="1"/>
</dbReference>
<keyword evidence="2" id="KW-1185">Reference proteome</keyword>
<dbReference type="KEGG" id="sbf:JCM31447_23330"/>
<dbReference type="PANTHER" id="PTHR43861">
    <property type="entry name" value="TRANS-ACONITATE 2-METHYLTRANSFERASE-RELATED"/>
    <property type="match status" value="1"/>
</dbReference>